<accession>A0A137PHF4</accession>
<dbReference type="EMBL" id="KQ964423">
    <property type="protein sequence ID" value="KXN74436.1"/>
    <property type="molecule type" value="Genomic_DNA"/>
</dbReference>
<keyword evidence="3" id="KW-1185">Reference proteome</keyword>
<proteinExistence type="predicted"/>
<feature type="region of interest" description="Disordered" evidence="1">
    <location>
        <begin position="63"/>
        <end position="119"/>
    </location>
</feature>
<feature type="region of interest" description="Disordered" evidence="1">
    <location>
        <begin position="143"/>
        <end position="189"/>
    </location>
</feature>
<name>A0A137PHF4_CONC2</name>
<feature type="region of interest" description="Disordered" evidence="1">
    <location>
        <begin position="201"/>
        <end position="304"/>
    </location>
</feature>
<evidence type="ECO:0000313" key="3">
    <source>
        <dbReference type="Proteomes" id="UP000070444"/>
    </source>
</evidence>
<feature type="compositionally biased region" description="Polar residues" evidence="1">
    <location>
        <begin position="263"/>
        <end position="286"/>
    </location>
</feature>
<feature type="compositionally biased region" description="Polar residues" evidence="1">
    <location>
        <begin position="329"/>
        <end position="344"/>
    </location>
</feature>
<sequence length="476" mass="52221">MVQTRSGRTNTNDLSQLRATYEMFKSGDIEFKGENVIDRNGNIYNTTVSDQSNTIEESQEAEFYEDTLGSNPKSPSPPIHKPILENNSTKQNINKDDFSEPPQIKRSKPDNPLVLENSSIPRAPVQLSIPRDNIQIESQECDMDMESDDEFTPAPALNHPPPRPIVHTNPPEPLKENKSTGNAANQGPKPSKYVLALLNKQQNSAQSTAEKRSSVTNTNTRTMPNEAPANVHTRAPEPERSHVTEFESTRVHLPSNVPARAHISQTENTGAPLSSHQPTRVHSNQPEPIKAHVSQPENTRALVPQSEPTGINLLQSEPIRTHTSHPEHTTVTSLPTESTRTQLPPTAPIRANQNPPEPTRAYVSPPEPVRTNAPTNLATASHTSLTNHVHTPLSNGAVSLPAQIDLSSLLQTTQNVSQPIQANNSSTSTIQSLFNTAPQIPGVPTMLNQGGQMRVIFLPFIDLDRLNTNSNNTNQQ</sequence>
<evidence type="ECO:0000313" key="2">
    <source>
        <dbReference type="EMBL" id="KXN74436.1"/>
    </source>
</evidence>
<feature type="region of interest" description="Disordered" evidence="1">
    <location>
        <begin position="317"/>
        <end position="373"/>
    </location>
</feature>
<feature type="compositionally biased region" description="Polar residues" evidence="1">
    <location>
        <begin position="201"/>
        <end position="223"/>
    </location>
</feature>
<gene>
    <name evidence="2" type="ORF">CONCODRAFT_67476</name>
</gene>
<organism evidence="2 3">
    <name type="scientific">Conidiobolus coronatus (strain ATCC 28846 / CBS 209.66 / NRRL 28638)</name>
    <name type="common">Delacroixia coronata</name>
    <dbReference type="NCBI Taxonomy" id="796925"/>
    <lineage>
        <taxon>Eukaryota</taxon>
        <taxon>Fungi</taxon>
        <taxon>Fungi incertae sedis</taxon>
        <taxon>Zoopagomycota</taxon>
        <taxon>Entomophthoromycotina</taxon>
        <taxon>Entomophthoromycetes</taxon>
        <taxon>Entomophthorales</taxon>
        <taxon>Ancylistaceae</taxon>
        <taxon>Conidiobolus</taxon>
    </lineage>
</organism>
<dbReference type="AlphaFoldDB" id="A0A137PHF4"/>
<protein>
    <submittedName>
        <fullName evidence="2">Uncharacterized protein</fullName>
    </submittedName>
</protein>
<feature type="compositionally biased region" description="Basic and acidic residues" evidence="1">
    <location>
        <begin position="234"/>
        <end position="250"/>
    </location>
</feature>
<dbReference type="Proteomes" id="UP000070444">
    <property type="component" value="Unassembled WGS sequence"/>
</dbReference>
<evidence type="ECO:0000256" key="1">
    <source>
        <dbReference type="SAM" id="MobiDB-lite"/>
    </source>
</evidence>
<reference evidence="2 3" key="1">
    <citation type="journal article" date="2015" name="Genome Biol. Evol.">
        <title>Phylogenomic analyses indicate that early fungi evolved digesting cell walls of algal ancestors of land plants.</title>
        <authorList>
            <person name="Chang Y."/>
            <person name="Wang S."/>
            <person name="Sekimoto S."/>
            <person name="Aerts A.L."/>
            <person name="Choi C."/>
            <person name="Clum A."/>
            <person name="LaButti K.M."/>
            <person name="Lindquist E.A."/>
            <person name="Yee Ngan C."/>
            <person name="Ohm R.A."/>
            <person name="Salamov A.A."/>
            <person name="Grigoriev I.V."/>
            <person name="Spatafora J.W."/>
            <person name="Berbee M.L."/>
        </authorList>
    </citation>
    <scope>NUCLEOTIDE SEQUENCE [LARGE SCALE GENOMIC DNA]</scope>
    <source>
        <strain evidence="2 3">NRRL 28638</strain>
    </source>
</reference>